<dbReference type="AlphaFoldDB" id="A0A5C3QCZ4"/>
<keyword evidence="3" id="KW-1185">Reference proteome</keyword>
<evidence type="ECO:0000313" key="2">
    <source>
        <dbReference type="EMBL" id="TFK99925.1"/>
    </source>
</evidence>
<evidence type="ECO:0000313" key="3">
    <source>
        <dbReference type="Proteomes" id="UP000305067"/>
    </source>
</evidence>
<dbReference type="EMBL" id="ML178831">
    <property type="protein sequence ID" value="TFK99925.1"/>
    <property type="molecule type" value="Genomic_DNA"/>
</dbReference>
<feature type="signal peptide" evidence="1">
    <location>
        <begin position="1"/>
        <end position="22"/>
    </location>
</feature>
<evidence type="ECO:0008006" key="4">
    <source>
        <dbReference type="Google" id="ProtNLM"/>
    </source>
</evidence>
<sequence>MRLAVATVAFAGMSSVPALVSGAAFPMPTATPPTIKAGAPIDVASFTPAPAGLTPLRSPAEGRALNAKSLESRNPMDILYACDGANFSGECWNIWIPRLWDCVGVPLEVNNRISSLKINSHWEGMECMVYDSANCNFVSGQNGDGVPMQGAAASALGRWDNRISSVYCSFLEPVPEPPCHSCTIVWT</sequence>
<gene>
    <name evidence="2" type="ORF">BDV98DRAFT_570448</name>
</gene>
<dbReference type="Gene3D" id="2.60.20.10">
    <property type="entry name" value="Crystallins"/>
    <property type="match status" value="1"/>
</dbReference>
<keyword evidence="1" id="KW-0732">Signal</keyword>
<dbReference type="Proteomes" id="UP000305067">
    <property type="component" value="Unassembled WGS sequence"/>
</dbReference>
<protein>
    <recommendedName>
        <fullName evidence="4">Beta/gamma crystallin 'Greek key' domain-containing protein</fullName>
    </recommendedName>
</protein>
<name>A0A5C3QCZ4_9AGAR</name>
<feature type="chain" id="PRO_5023130327" description="Beta/gamma crystallin 'Greek key' domain-containing protein" evidence="1">
    <location>
        <begin position="23"/>
        <end position="187"/>
    </location>
</feature>
<reference evidence="2 3" key="1">
    <citation type="journal article" date="2019" name="Nat. Ecol. Evol.">
        <title>Megaphylogeny resolves global patterns of mushroom evolution.</title>
        <authorList>
            <person name="Varga T."/>
            <person name="Krizsan K."/>
            <person name="Foldi C."/>
            <person name="Dima B."/>
            <person name="Sanchez-Garcia M."/>
            <person name="Sanchez-Ramirez S."/>
            <person name="Szollosi G.J."/>
            <person name="Szarkandi J.G."/>
            <person name="Papp V."/>
            <person name="Albert L."/>
            <person name="Andreopoulos W."/>
            <person name="Angelini C."/>
            <person name="Antonin V."/>
            <person name="Barry K.W."/>
            <person name="Bougher N.L."/>
            <person name="Buchanan P."/>
            <person name="Buyck B."/>
            <person name="Bense V."/>
            <person name="Catcheside P."/>
            <person name="Chovatia M."/>
            <person name="Cooper J."/>
            <person name="Damon W."/>
            <person name="Desjardin D."/>
            <person name="Finy P."/>
            <person name="Geml J."/>
            <person name="Haridas S."/>
            <person name="Hughes K."/>
            <person name="Justo A."/>
            <person name="Karasinski D."/>
            <person name="Kautmanova I."/>
            <person name="Kiss B."/>
            <person name="Kocsube S."/>
            <person name="Kotiranta H."/>
            <person name="LaButti K.M."/>
            <person name="Lechner B.E."/>
            <person name="Liimatainen K."/>
            <person name="Lipzen A."/>
            <person name="Lukacs Z."/>
            <person name="Mihaltcheva S."/>
            <person name="Morgado L.N."/>
            <person name="Niskanen T."/>
            <person name="Noordeloos M.E."/>
            <person name="Ohm R.A."/>
            <person name="Ortiz-Santana B."/>
            <person name="Ovrebo C."/>
            <person name="Racz N."/>
            <person name="Riley R."/>
            <person name="Savchenko A."/>
            <person name="Shiryaev A."/>
            <person name="Soop K."/>
            <person name="Spirin V."/>
            <person name="Szebenyi C."/>
            <person name="Tomsovsky M."/>
            <person name="Tulloss R.E."/>
            <person name="Uehling J."/>
            <person name="Grigoriev I.V."/>
            <person name="Vagvolgyi C."/>
            <person name="Papp T."/>
            <person name="Martin F.M."/>
            <person name="Miettinen O."/>
            <person name="Hibbett D.S."/>
            <person name="Nagy L.G."/>
        </authorList>
    </citation>
    <scope>NUCLEOTIDE SEQUENCE [LARGE SCALE GENOMIC DNA]</scope>
    <source>
        <strain evidence="2 3">CBS 309.79</strain>
    </source>
</reference>
<evidence type="ECO:0000256" key="1">
    <source>
        <dbReference type="SAM" id="SignalP"/>
    </source>
</evidence>
<proteinExistence type="predicted"/>
<organism evidence="2 3">
    <name type="scientific">Pterulicium gracile</name>
    <dbReference type="NCBI Taxonomy" id="1884261"/>
    <lineage>
        <taxon>Eukaryota</taxon>
        <taxon>Fungi</taxon>
        <taxon>Dikarya</taxon>
        <taxon>Basidiomycota</taxon>
        <taxon>Agaricomycotina</taxon>
        <taxon>Agaricomycetes</taxon>
        <taxon>Agaricomycetidae</taxon>
        <taxon>Agaricales</taxon>
        <taxon>Pleurotineae</taxon>
        <taxon>Pterulaceae</taxon>
        <taxon>Pterulicium</taxon>
    </lineage>
</organism>
<accession>A0A5C3QCZ4</accession>